<dbReference type="GO" id="GO:0008483">
    <property type="term" value="F:transaminase activity"/>
    <property type="evidence" value="ECO:0007669"/>
    <property type="project" value="UniProtKB-KW"/>
</dbReference>
<comment type="caution">
    <text evidence="5">The sequence shown here is derived from an EMBL/GenBank/DDBJ whole genome shotgun (WGS) entry which is preliminary data.</text>
</comment>
<dbReference type="InterPro" id="IPR024169">
    <property type="entry name" value="SP_NH2Trfase/AEP_transaminase"/>
</dbReference>
<reference evidence="6" key="1">
    <citation type="journal article" date="2019" name="Int. J. Syst. Evol. Microbiol.">
        <title>The Global Catalogue of Microorganisms (GCM) 10K type strain sequencing project: providing services to taxonomists for standard genome sequencing and annotation.</title>
        <authorList>
            <consortium name="The Broad Institute Genomics Platform"/>
            <consortium name="The Broad Institute Genome Sequencing Center for Infectious Disease"/>
            <person name="Wu L."/>
            <person name="Ma J."/>
        </authorList>
    </citation>
    <scope>NUCLEOTIDE SEQUENCE [LARGE SCALE GENOMIC DNA]</scope>
    <source>
        <strain evidence="6">CCUG 50353</strain>
    </source>
</reference>
<dbReference type="PANTHER" id="PTHR21152:SF40">
    <property type="entry name" value="ALANINE--GLYOXYLATE AMINOTRANSFERASE"/>
    <property type="match status" value="1"/>
</dbReference>
<sequence>MNQPTILRIPGPTPVPPSVTRAMQQPMIGHRDSETAEILRNVQPMLQRVFGTTQQVQTIAGSGTSGLEAAVVNCLEPGEKAIVCVTGAFGERFVSICKAYAIDVIVLEERWGDPVNAERLRETLREHPTTAAVFLTYCETSTSVLNPIAELSEVVHDESDALVIVDGVSCIGAVPTEMDTRGLDVVVTGSQKALMLPGGLMFAAFSERARTKMKQTKTPRFYLDLQKYDLATNEFSTPFTPATSLLFGLQEVLHLFDEETLDHVYARHELMKQMTRAALRAMNAELLAADDFASPTVTAFSISGTPAKDIRKKLKNNFGVRFAGGQGHQKDTIIRIGHMGYCTPVDMLQAISALETVLLELNHSFTPGAGTVAAQQIFLNQGGAIHV</sequence>
<proteinExistence type="inferred from homology"/>
<evidence type="ECO:0000259" key="4">
    <source>
        <dbReference type="Pfam" id="PF00266"/>
    </source>
</evidence>
<name>A0ABV8UWK1_9BACL</name>
<organism evidence="5 6">
    <name type="scientific">Chryseomicrobium palamuruense</name>
    <dbReference type="NCBI Taxonomy" id="682973"/>
    <lineage>
        <taxon>Bacteria</taxon>
        <taxon>Bacillati</taxon>
        <taxon>Bacillota</taxon>
        <taxon>Bacilli</taxon>
        <taxon>Bacillales</taxon>
        <taxon>Caryophanaceae</taxon>
        <taxon>Chryseomicrobium</taxon>
    </lineage>
</organism>
<evidence type="ECO:0000256" key="2">
    <source>
        <dbReference type="ARBA" id="ARBA00009236"/>
    </source>
</evidence>
<comment type="cofactor">
    <cofactor evidence="1">
        <name>pyridoxal 5'-phosphate</name>
        <dbReference type="ChEBI" id="CHEBI:597326"/>
    </cofactor>
</comment>
<evidence type="ECO:0000313" key="5">
    <source>
        <dbReference type="EMBL" id="MFC4355717.1"/>
    </source>
</evidence>
<accession>A0ABV8UWK1</accession>
<keyword evidence="5" id="KW-0032">Aminotransferase</keyword>
<dbReference type="SUPFAM" id="SSF53383">
    <property type="entry name" value="PLP-dependent transferases"/>
    <property type="match status" value="1"/>
</dbReference>
<comment type="similarity">
    <text evidence="2">Belongs to the class-V pyridoxal-phosphate-dependent aminotransferase family.</text>
</comment>
<dbReference type="InterPro" id="IPR015422">
    <property type="entry name" value="PyrdxlP-dep_Trfase_small"/>
</dbReference>
<evidence type="ECO:0000313" key="6">
    <source>
        <dbReference type="Proteomes" id="UP001595733"/>
    </source>
</evidence>
<keyword evidence="3" id="KW-0663">Pyridoxal phosphate</keyword>
<feature type="domain" description="Aminotransferase class V" evidence="4">
    <location>
        <begin position="11"/>
        <end position="325"/>
    </location>
</feature>
<dbReference type="InterPro" id="IPR000192">
    <property type="entry name" value="Aminotrans_V_dom"/>
</dbReference>
<dbReference type="Pfam" id="PF00266">
    <property type="entry name" value="Aminotran_5"/>
    <property type="match status" value="1"/>
</dbReference>
<dbReference type="PIRSF" id="PIRSF000524">
    <property type="entry name" value="SPT"/>
    <property type="match status" value="1"/>
</dbReference>
<dbReference type="EMBL" id="JBHSEF010000024">
    <property type="protein sequence ID" value="MFC4355717.1"/>
    <property type="molecule type" value="Genomic_DNA"/>
</dbReference>
<dbReference type="InterPro" id="IPR015424">
    <property type="entry name" value="PyrdxlP-dep_Trfase"/>
</dbReference>
<evidence type="ECO:0000256" key="3">
    <source>
        <dbReference type="ARBA" id="ARBA00022898"/>
    </source>
</evidence>
<keyword evidence="6" id="KW-1185">Reference proteome</keyword>
<dbReference type="Proteomes" id="UP001595733">
    <property type="component" value="Unassembled WGS sequence"/>
</dbReference>
<dbReference type="InterPro" id="IPR015421">
    <property type="entry name" value="PyrdxlP-dep_Trfase_major"/>
</dbReference>
<dbReference type="Gene3D" id="3.90.1150.10">
    <property type="entry name" value="Aspartate Aminotransferase, domain 1"/>
    <property type="match status" value="1"/>
</dbReference>
<protein>
    <submittedName>
        <fullName evidence="5">Pyridoxal-phosphate-dependent aminotransferase family protein</fullName>
    </submittedName>
</protein>
<evidence type="ECO:0000256" key="1">
    <source>
        <dbReference type="ARBA" id="ARBA00001933"/>
    </source>
</evidence>
<gene>
    <name evidence="5" type="ORF">ACFO0S_11700</name>
</gene>
<dbReference type="RefSeq" id="WP_378142279.1">
    <property type="nucleotide sequence ID" value="NZ_JBHSEF010000024.1"/>
</dbReference>
<keyword evidence="5" id="KW-0808">Transferase</keyword>
<dbReference type="PANTHER" id="PTHR21152">
    <property type="entry name" value="AMINOTRANSFERASE CLASS V"/>
    <property type="match status" value="1"/>
</dbReference>
<dbReference type="Gene3D" id="3.40.640.10">
    <property type="entry name" value="Type I PLP-dependent aspartate aminotransferase-like (Major domain)"/>
    <property type="match status" value="1"/>
</dbReference>